<evidence type="ECO:0000256" key="1">
    <source>
        <dbReference type="SAM" id="MobiDB-lite"/>
    </source>
</evidence>
<name>A0AAF1KBH6_9HYPH</name>
<sequence>MQTGHISTPFGGRSMTLGMLASQYDASEIDADASVDKWKLFRALCEARQMLGVSDRALAVLNALLSFYPGNVLSAANGLVVFPSNEQLALRAHGIAPATLRRHLAALVETGLLIRRDSPNGKRYVRRGGDGEVAQAFGFSVAPLISRAEEINVLAAEVVAERQVLRVTREKLTLCRRDVGKLIETAMEEGAPGDWASIYEHFRRLVTRIPRLPTTADIEPILEEMSMLRDEVLNLLETCLKTQKQSGNESRNEQHIQNSKSESNPELEPALEIKQGEAEGAEQKLSLVPVTQDQRDDSRQPVEGGNGRQFTDLGGLKSFPLGLVLRACPEIAMYGPGGVISSWRDMLTAGVVVRSMLGVSASAYEEACQVMGPENAATVMACLLERSGQINSAGGYLRDLTRKAERGEFAIGPMLLALARSNGAEDRRSA</sequence>
<organism evidence="4 5">
    <name type="scientific">Rhizobium tumorigenes</name>
    <dbReference type="NCBI Taxonomy" id="2041385"/>
    <lineage>
        <taxon>Bacteria</taxon>
        <taxon>Pseudomonadati</taxon>
        <taxon>Pseudomonadota</taxon>
        <taxon>Alphaproteobacteria</taxon>
        <taxon>Hyphomicrobiales</taxon>
        <taxon>Rhizobiaceae</taxon>
        <taxon>Rhizobium/Agrobacterium group</taxon>
        <taxon>Rhizobium</taxon>
    </lineage>
</organism>
<proteinExistence type="predicted"/>
<dbReference type="InterPro" id="IPR005090">
    <property type="entry name" value="RepC_N"/>
</dbReference>
<dbReference type="NCBIfam" id="NF010396">
    <property type="entry name" value="PRK13824.1"/>
    <property type="match status" value="1"/>
</dbReference>
<accession>A0AAF1KBH6</accession>
<reference evidence="5" key="2">
    <citation type="journal article" date="2023" name="MicrobiologyOpen">
        <title>Genomics of the tumorigenes clade of the family Rhizobiaceae and description of Rhizobium rhododendri sp. nov.</title>
        <authorList>
            <person name="Kuzmanovic N."/>
            <person name="diCenzo G.C."/>
            <person name="Bunk B."/>
            <person name="Sproeer C."/>
            <person name="Fruehling A."/>
            <person name="Neumann-Schaal M."/>
            <person name="Overmann J."/>
            <person name="Smalla K."/>
        </authorList>
    </citation>
    <scope>NUCLEOTIDE SEQUENCE [LARGE SCALE GENOMIC DNA]</scope>
    <source>
        <strain evidence="5">1078</strain>
        <plasmid evidence="5">unnamed2</plasmid>
    </source>
</reference>
<dbReference type="Pfam" id="PF03428">
    <property type="entry name" value="RP-C"/>
    <property type="match status" value="1"/>
</dbReference>
<dbReference type="RefSeq" id="WP_111221167.1">
    <property type="nucleotide sequence ID" value="NZ_CP117259.1"/>
</dbReference>
<keyword evidence="5" id="KW-1185">Reference proteome</keyword>
<evidence type="ECO:0000313" key="5">
    <source>
        <dbReference type="Proteomes" id="UP000249499"/>
    </source>
</evidence>
<dbReference type="InterPro" id="IPR021760">
    <property type="entry name" value="RepC_C"/>
</dbReference>
<evidence type="ECO:0000313" key="4">
    <source>
        <dbReference type="EMBL" id="WFR99029.1"/>
    </source>
</evidence>
<feature type="region of interest" description="Disordered" evidence="1">
    <location>
        <begin position="243"/>
        <end position="309"/>
    </location>
</feature>
<dbReference type="EMBL" id="CP117259">
    <property type="protein sequence ID" value="WFR99029.1"/>
    <property type="molecule type" value="Genomic_DNA"/>
</dbReference>
<feature type="domain" description="Plasmid replication protein C N-terminal" evidence="2">
    <location>
        <begin position="13"/>
        <end position="186"/>
    </location>
</feature>
<dbReference type="AlphaFoldDB" id="A0AAF1KBH6"/>
<dbReference type="InterPro" id="IPR047611">
    <property type="entry name" value="RepABC_RepC"/>
</dbReference>
<keyword evidence="4" id="KW-0614">Plasmid</keyword>
<feature type="compositionally biased region" description="Polar residues" evidence="1">
    <location>
        <begin position="243"/>
        <end position="264"/>
    </location>
</feature>
<feature type="domain" description="Plasmid replication protein C C-terminal" evidence="3">
    <location>
        <begin position="320"/>
        <end position="420"/>
    </location>
</feature>
<protein>
    <submittedName>
        <fullName evidence="4">Plasmid replication protein RepC</fullName>
    </submittedName>
</protein>
<dbReference type="NCBIfam" id="NF040974">
    <property type="entry name" value="RepABC_RepC"/>
    <property type="match status" value="1"/>
</dbReference>
<evidence type="ECO:0000259" key="2">
    <source>
        <dbReference type="Pfam" id="PF03428"/>
    </source>
</evidence>
<dbReference type="KEGG" id="rtu:PR017_25625"/>
<geneLocation type="plasmid" evidence="4 5">
    <name>unnamed2</name>
</geneLocation>
<reference evidence="4 5" key="1">
    <citation type="journal article" date="2018" name="Sci. Rep.">
        <title>Rhizobium tumorigenes sp. nov., a novel plant tumorigenic bacterium isolated from cane gall tumors on thornless blackberry.</title>
        <authorList>
            <person name="Kuzmanovi N."/>
            <person name="Smalla K."/>
            <person name="Gronow S."/>
            <person name="PuBawska J."/>
        </authorList>
    </citation>
    <scope>NUCLEOTIDE SEQUENCE [LARGE SCALE GENOMIC DNA]</scope>
    <source>
        <strain evidence="4 5">1078</strain>
    </source>
</reference>
<evidence type="ECO:0000259" key="3">
    <source>
        <dbReference type="Pfam" id="PF11800"/>
    </source>
</evidence>
<dbReference type="Pfam" id="PF11800">
    <property type="entry name" value="RP-C_C"/>
    <property type="match status" value="1"/>
</dbReference>
<gene>
    <name evidence="4" type="primary">repC</name>
    <name evidence="4" type="ORF">PR017_25625</name>
</gene>
<dbReference type="Proteomes" id="UP000249499">
    <property type="component" value="Plasmid unnamed2"/>
</dbReference>